<accession>A0ABP7PPH5</accession>
<dbReference type="InterPro" id="IPR012657">
    <property type="entry name" value="23S_rRNA-intervening_sequence"/>
</dbReference>
<sequence>MSFVHFLQMSLGSTNEVENCLLIANSLRFLSDEAFGELNNRNTEIRRMMLSLIEKIRKGN</sequence>
<keyword evidence="2" id="KW-1185">Reference proteome</keyword>
<dbReference type="Gene3D" id="1.20.1440.60">
    <property type="entry name" value="23S rRNA-intervening sequence"/>
    <property type="match status" value="1"/>
</dbReference>
<proteinExistence type="predicted"/>
<evidence type="ECO:0000313" key="2">
    <source>
        <dbReference type="Proteomes" id="UP001500742"/>
    </source>
</evidence>
<evidence type="ECO:0008006" key="3">
    <source>
        <dbReference type="Google" id="ProtNLM"/>
    </source>
</evidence>
<comment type="caution">
    <text evidence="1">The sequence shown here is derived from an EMBL/GenBank/DDBJ whole genome shotgun (WGS) entry which is preliminary data.</text>
</comment>
<dbReference type="SUPFAM" id="SSF158446">
    <property type="entry name" value="IVS-encoded protein-like"/>
    <property type="match status" value="1"/>
</dbReference>
<dbReference type="Pfam" id="PF05635">
    <property type="entry name" value="23S_rRNA_IVP"/>
    <property type="match status" value="1"/>
</dbReference>
<protein>
    <recommendedName>
        <fullName evidence="3">Four helix bundle protein</fullName>
    </recommendedName>
</protein>
<name>A0ABP7PPH5_9SPHI</name>
<dbReference type="InterPro" id="IPR036583">
    <property type="entry name" value="23S_rRNA_IVS_sf"/>
</dbReference>
<dbReference type="NCBIfam" id="TIGR02436">
    <property type="entry name" value="four helix bundle protein"/>
    <property type="match status" value="1"/>
</dbReference>
<reference evidence="2" key="1">
    <citation type="journal article" date="2019" name="Int. J. Syst. Evol. Microbiol.">
        <title>The Global Catalogue of Microorganisms (GCM) 10K type strain sequencing project: providing services to taxonomists for standard genome sequencing and annotation.</title>
        <authorList>
            <consortium name="The Broad Institute Genomics Platform"/>
            <consortium name="The Broad Institute Genome Sequencing Center for Infectious Disease"/>
            <person name="Wu L."/>
            <person name="Ma J."/>
        </authorList>
    </citation>
    <scope>NUCLEOTIDE SEQUENCE [LARGE SCALE GENOMIC DNA]</scope>
    <source>
        <strain evidence="2">JCM 16601</strain>
    </source>
</reference>
<dbReference type="EMBL" id="BAAAZC010000011">
    <property type="protein sequence ID" value="GAA3968915.1"/>
    <property type="molecule type" value="Genomic_DNA"/>
</dbReference>
<dbReference type="Proteomes" id="UP001500742">
    <property type="component" value="Unassembled WGS sequence"/>
</dbReference>
<evidence type="ECO:0000313" key="1">
    <source>
        <dbReference type="EMBL" id="GAA3968915.1"/>
    </source>
</evidence>
<gene>
    <name evidence="1" type="ORF">GCM10022210_17160</name>
</gene>
<organism evidence="1 2">
    <name type="scientific">Mucilaginibacter dorajii</name>
    <dbReference type="NCBI Taxonomy" id="692994"/>
    <lineage>
        <taxon>Bacteria</taxon>
        <taxon>Pseudomonadati</taxon>
        <taxon>Bacteroidota</taxon>
        <taxon>Sphingobacteriia</taxon>
        <taxon>Sphingobacteriales</taxon>
        <taxon>Sphingobacteriaceae</taxon>
        <taxon>Mucilaginibacter</taxon>
    </lineage>
</organism>